<feature type="binding site" evidence="10">
    <location>
        <begin position="172"/>
        <end position="175"/>
    </location>
    <ligand>
        <name>substrate</name>
    </ligand>
</feature>
<evidence type="ECO:0000256" key="1">
    <source>
        <dbReference type="ARBA" id="ARBA00008023"/>
    </source>
</evidence>
<proteinExistence type="inferred from homology"/>
<comment type="catalytic activity">
    <reaction evidence="10">
        <text>ITP + H2O = IMP + diphosphate + H(+)</text>
        <dbReference type="Rhea" id="RHEA:29399"/>
        <dbReference type="ChEBI" id="CHEBI:15377"/>
        <dbReference type="ChEBI" id="CHEBI:15378"/>
        <dbReference type="ChEBI" id="CHEBI:33019"/>
        <dbReference type="ChEBI" id="CHEBI:58053"/>
        <dbReference type="ChEBI" id="CHEBI:61402"/>
        <dbReference type="EC" id="3.6.1.66"/>
    </reaction>
</comment>
<evidence type="ECO:0000256" key="4">
    <source>
        <dbReference type="ARBA" id="ARBA00022741"/>
    </source>
</evidence>
<dbReference type="Proteomes" id="UP000199274">
    <property type="component" value="Unassembled WGS sequence"/>
</dbReference>
<evidence type="ECO:0000256" key="9">
    <source>
        <dbReference type="ARBA" id="ARBA00052017"/>
    </source>
</evidence>
<sequence>MVLMTYIVEYLKNVSLENQIKSKKMQLVFASNNKNKILELQSMLPDTILILSLESIRCFEDIPETAGTIEGNAIQKANYVTEKFGYNCFADDTGLEVDALNGDPGVYSARYAGEQRNADDNMNKLLAMLGSKNNRAAQFKTVMALNLNGNQHLFTGIARGLITSKKIGDQGFGYDPIFQPDGYDETFAQLSLEIKNKISHRGKATKKLIDFLKTSE</sequence>
<evidence type="ECO:0000256" key="5">
    <source>
        <dbReference type="ARBA" id="ARBA00022801"/>
    </source>
</evidence>
<dbReference type="EC" id="3.6.1.66" evidence="10"/>
<dbReference type="CDD" id="cd00515">
    <property type="entry name" value="HAM1"/>
    <property type="match status" value="1"/>
</dbReference>
<accession>A0A1G8AV45</accession>
<evidence type="ECO:0000256" key="7">
    <source>
        <dbReference type="ARBA" id="ARBA00023080"/>
    </source>
</evidence>
<dbReference type="EMBL" id="FNDB01000005">
    <property type="protein sequence ID" value="SDH24767.1"/>
    <property type="molecule type" value="Genomic_DNA"/>
</dbReference>
<comment type="similarity">
    <text evidence="1 10 11">Belongs to the HAM1 NTPase family.</text>
</comment>
<dbReference type="SUPFAM" id="SSF52972">
    <property type="entry name" value="ITPase-like"/>
    <property type="match status" value="1"/>
</dbReference>
<dbReference type="PANTHER" id="PTHR11067">
    <property type="entry name" value="INOSINE TRIPHOSPHATE PYROPHOSPHATASE/HAM1 PROTEIN"/>
    <property type="match status" value="1"/>
</dbReference>
<dbReference type="GO" id="GO:0009146">
    <property type="term" value="P:purine nucleoside triphosphate catabolic process"/>
    <property type="evidence" value="ECO:0007669"/>
    <property type="project" value="UniProtKB-UniRule"/>
</dbReference>
<dbReference type="GO" id="GO:0035870">
    <property type="term" value="F:dITP diphosphatase activity"/>
    <property type="evidence" value="ECO:0007669"/>
    <property type="project" value="UniProtKB-UniRule"/>
</dbReference>
<dbReference type="GO" id="GO:0000166">
    <property type="term" value="F:nucleotide binding"/>
    <property type="evidence" value="ECO:0007669"/>
    <property type="project" value="UniProtKB-KW"/>
</dbReference>
<dbReference type="Pfam" id="PF01725">
    <property type="entry name" value="Ham1p_like"/>
    <property type="match status" value="1"/>
</dbReference>
<evidence type="ECO:0000313" key="12">
    <source>
        <dbReference type="EMBL" id="SDH24767.1"/>
    </source>
</evidence>
<reference evidence="13" key="1">
    <citation type="submission" date="2016-10" db="EMBL/GenBank/DDBJ databases">
        <authorList>
            <person name="Varghese N."/>
            <person name="Submissions S."/>
        </authorList>
    </citation>
    <scope>NUCLEOTIDE SEQUENCE [LARGE SCALE GENOMIC DNA]</scope>
    <source>
        <strain evidence="13">CGMCC 1.2747</strain>
    </source>
</reference>
<dbReference type="HAMAP" id="MF_01405">
    <property type="entry name" value="Non_canon_purine_NTPase"/>
    <property type="match status" value="1"/>
</dbReference>
<comment type="function">
    <text evidence="10">Pyrophosphatase that catalyzes the hydrolysis of nucleoside triphosphates to their monophosphate derivatives, with a high preference for the non-canonical purine nucleotides XTP (xanthosine triphosphate), dITP (deoxyinosine triphosphate) and ITP. Seems to function as a house-cleaning enzyme that removes non-canonical purine nucleotides from the nucleotide pool, thus preventing their incorporation into DNA/RNA and avoiding chromosomal lesions.</text>
</comment>
<keyword evidence="5 10" id="KW-0378">Hydrolase</keyword>
<evidence type="ECO:0000256" key="10">
    <source>
        <dbReference type="HAMAP-Rule" id="MF_01405"/>
    </source>
</evidence>
<comment type="catalytic activity">
    <reaction evidence="9 10">
        <text>XTP + H2O = XMP + diphosphate + H(+)</text>
        <dbReference type="Rhea" id="RHEA:28610"/>
        <dbReference type="ChEBI" id="CHEBI:15377"/>
        <dbReference type="ChEBI" id="CHEBI:15378"/>
        <dbReference type="ChEBI" id="CHEBI:33019"/>
        <dbReference type="ChEBI" id="CHEBI:57464"/>
        <dbReference type="ChEBI" id="CHEBI:61314"/>
        <dbReference type="EC" id="3.6.1.66"/>
    </reaction>
</comment>
<dbReference type="GO" id="GO:0036220">
    <property type="term" value="F:ITP diphosphatase activity"/>
    <property type="evidence" value="ECO:0007669"/>
    <property type="project" value="UniProtKB-UniRule"/>
</dbReference>
<feature type="binding site" evidence="10">
    <location>
        <position position="93"/>
    </location>
    <ligand>
        <name>substrate</name>
    </ligand>
</feature>
<dbReference type="AlphaFoldDB" id="A0A1G8AV45"/>
<dbReference type="InterPro" id="IPR020922">
    <property type="entry name" value="dITP/XTP_pyrophosphatase"/>
</dbReference>
<name>A0A1G8AV45_9FLAO</name>
<feature type="binding site" evidence="10">
    <location>
        <position position="195"/>
    </location>
    <ligand>
        <name>substrate</name>
    </ligand>
</feature>
<dbReference type="GO" id="GO:0046872">
    <property type="term" value="F:metal ion binding"/>
    <property type="evidence" value="ECO:0007669"/>
    <property type="project" value="UniProtKB-KW"/>
</dbReference>
<keyword evidence="6 10" id="KW-0460">Magnesium</keyword>
<feature type="binding site" evidence="10">
    <location>
        <begin position="200"/>
        <end position="201"/>
    </location>
    <ligand>
        <name>substrate</name>
    </ligand>
</feature>
<keyword evidence="4 10" id="KW-0547">Nucleotide-binding</keyword>
<evidence type="ECO:0000256" key="3">
    <source>
        <dbReference type="ARBA" id="ARBA00022723"/>
    </source>
</evidence>
<dbReference type="InterPro" id="IPR002637">
    <property type="entry name" value="RdgB/HAM1"/>
</dbReference>
<keyword evidence="7 10" id="KW-0546">Nucleotide metabolism</keyword>
<evidence type="ECO:0000256" key="2">
    <source>
        <dbReference type="ARBA" id="ARBA00011738"/>
    </source>
</evidence>
<feature type="binding site" evidence="10">
    <location>
        <begin position="31"/>
        <end position="36"/>
    </location>
    <ligand>
        <name>substrate</name>
    </ligand>
</feature>
<comment type="catalytic activity">
    <reaction evidence="8 10">
        <text>dITP + H2O = dIMP + diphosphate + H(+)</text>
        <dbReference type="Rhea" id="RHEA:28342"/>
        <dbReference type="ChEBI" id="CHEBI:15377"/>
        <dbReference type="ChEBI" id="CHEBI:15378"/>
        <dbReference type="ChEBI" id="CHEBI:33019"/>
        <dbReference type="ChEBI" id="CHEBI:61194"/>
        <dbReference type="ChEBI" id="CHEBI:61382"/>
        <dbReference type="EC" id="3.6.1.66"/>
    </reaction>
</comment>
<dbReference type="NCBIfam" id="TIGR00042">
    <property type="entry name" value="RdgB/HAM1 family non-canonical purine NTP pyrophosphatase"/>
    <property type="match status" value="1"/>
</dbReference>
<comment type="caution">
    <text evidence="10">Lacks conserved residue(s) required for the propagation of feature annotation.</text>
</comment>
<keyword evidence="13" id="KW-1185">Reference proteome</keyword>
<gene>
    <name evidence="12" type="ORF">SAMN04488062_105179</name>
</gene>
<feature type="active site" description="Proton acceptor" evidence="10">
    <location>
        <position position="92"/>
    </location>
</feature>
<evidence type="ECO:0000256" key="11">
    <source>
        <dbReference type="RuleBase" id="RU003781"/>
    </source>
</evidence>
<comment type="subunit">
    <text evidence="2 10">Homodimer.</text>
</comment>
<feature type="binding site" evidence="10">
    <location>
        <position position="92"/>
    </location>
    <ligand>
        <name>Mg(2+)</name>
        <dbReference type="ChEBI" id="CHEBI:18420"/>
    </ligand>
</feature>
<evidence type="ECO:0000256" key="6">
    <source>
        <dbReference type="ARBA" id="ARBA00022842"/>
    </source>
</evidence>
<dbReference type="FunFam" id="3.90.950.10:FF:000001">
    <property type="entry name" value="dITP/XTP pyrophosphatase"/>
    <property type="match status" value="1"/>
</dbReference>
<evidence type="ECO:0000313" key="13">
    <source>
        <dbReference type="Proteomes" id="UP000199274"/>
    </source>
</evidence>
<comment type="cofactor">
    <cofactor evidence="10">
        <name>Mg(2+)</name>
        <dbReference type="ChEBI" id="CHEBI:18420"/>
    </cofactor>
    <text evidence="10">Binds 1 Mg(2+) ion per subunit.</text>
</comment>
<dbReference type="GO" id="GO:0009117">
    <property type="term" value="P:nucleotide metabolic process"/>
    <property type="evidence" value="ECO:0007669"/>
    <property type="project" value="UniProtKB-KW"/>
</dbReference>
<protein>
    <recommendedName>
        <fullName evidence="10">dITP/XTP pyrophosphatase</fullName>
        <ecNumber evidence="10">3.6.1.66</ecNumber>
    </recommendedName>
    <alternativeName>
        <fullName evidence="10">Non-canonical purine NTP pyrophosphatase</fullName>
    </alternativeName>
    <alternativeName>
        <fullName evidence="10">Non-standard purine NTP pyrophosphatase</fullName>
    </alternativeName>
    <alternativeName>
        <fullName evidence="10">Nucleoside-triphosphate diphosphatase</fullName>
    </alternativeName>
    <alternativeName>
        <fullName evidence="10">Nucleoside-triphosphate pyrophosphatase</fullName>
        <shortName evidence="10">NTPase</shortName>
    </alternativeName>
</protein>
<dbReference type="GO" id="GO:0005829">
    <property type="term" value="C:cytosol"/>
    <property type="evidence" value="ECO:0007669"/>
    <property type="project" value="TreeGrafter"/>
</dbReference>
<dbReference type="PANTHER" id="PTHR11067:SF9">
    <property type="entry name" value="INOSINE TRIPHOSPHATE PYROPHOSPHATASE"/>
    <property type="match status" value="1"/>
</dbReference>
<dbReference type="STRING" id="178355.SAMN04488062_105179"/>
<dbReference type="GO" id="GO:0017111">
    <property type="term" value="F:ribonucleoside triphosphate phosphatase activity"/>
    <property type="evidence" value="ECO:0007669"/>
    <property type="project" value="InterPro"/>
</dbReference>
<dbReference type="Gene3D" id="3.90.950.10">
    <property type="match status" value="1"/>
</dbReference>
<organism evidence="12 13">
    <name type="scientific">Flavobacterium omnivorum</name>
    <dbReference type="NCBI Taxonomy" id="178355"/>
    <lineage>
        <taxon>Bacteria</taxon>
        <taxon>Pseudomonadati</taxon>
        <taxon>Bacteroidota</taxon>
        <taxon>Flavobacteriia</taxon>
        <taxon>Flavobacteriales</taxon>
        <taxon>Flavobacteriaceae</taxon>
        <taxon>Flavobacterium</taxon>
    </lineage>
</organism>
<keyword evidence="3 10" id="KW-0479">Metal-binding</keyword>
<dbReference type="NCBIfam" id="NF011398">
    <property type="entry name" value="PRK14823.1"/>
    <property type="match status" value="1"/>
</dbReference>
<dbReference type="GO" id="GO:0036222">
    <property type="term" value="F:XTP diphosphatase activity"/>
    <property type="evidence" value="ECO:0007669"/>
    <property type="project" value="UniProtKB-UniRule"/>
</dbReference>
<evidence type="ECO:0000256" key="8">
    <source>
        <dbReference type="ARBA" id="ARBA00051875"/>
    </source>
</evidence>
<dbReference type="InterPro" id="IPR029001">
    <property type="entry name" value="ITPase-like_fam"/>
</dbReference>